<evidence type="ECO:0000313" key="12">
    <source>
        <dbReference type="Proteomes" id="UP000759131"/>
    </source>
</evidence>
<comment type="similarity">
    <text evidence="2">Belongs to the TMEM59 family.</text>
</comment>
<evidence type="ECO:0000256" key="1">
    <source>
        <dbReference type="ARBA" id="ARBA00004614"/>
    </source>
</evidence>
<evidence type="ECO:0000256" key="8">
    <source>
        <dbReference type="ARBA" id="ARBA00023180"/>
    </source>
</evidence>
<sequence length="487" mass="53688">MILSDFISIRVVSLSEDFVLTYVLLLPCLPIACSSAYDVKHNSSEYFACTIGCNNTVTTVGADALNGHDIRPKVQSVANDDNQAIGDSINDSDADNSDQMFLSPINMFKSLFASLANRGSGPVVIERSSMSVFLSRNSDGESKIMVVQSEPEVVVHQYPDLMQQSGTISATGRPNRVALITRVKTLVHKHCRKDEGKPDISDKPLKSICINKKGHPLSDSFCNGLSGRLPMGADCDHIVDSLAKGINPYPTPSVSVRPPQHSGPNQSSTARPNPQSTAVSIQTKTNMAKKSTDANTQRGTPDSYGKQLDQLFSTCLLFTTSNGFSCVQMETSKYDSESVTGSEEHITTDNNRPKLDVSIWTQENPLDVPVLSYRGNLHHFSRHVEKSWSNCFPYESGVPRWVLASVLFLAMFVLVWICCATTTTAPEQHIRARKVGQGSDLKYLCLYEEPVKLMIDDKLPTYEELEAQKQFTESNDIINKNTTDCKE</sequence>
<evidence type="ECO:0000313" key="11">
    <source>
        <dbReference type="EMBL" id="CAD7623610.1"/>
    </source>
</evidence>
<reference evidence="11" key="1">
    <citation type="submission" date="2020-11" db="EMBL/GenBank/DDBJ databases">
        <authorList>
            <person name="Tran Van P."/>
        </authorList>
    </citation>
    <scope>NUCLEOTIDE SEQUENCE</scope>
</reference>
<keyword evidence="3 10" id="KW-0812">Transmembrane</keyword>
<keyword evidence="4" id="KW-0732">Signal</keyword>
<organism evidence="11">
    <name type="scientific">Medioppia subpectinata</name>
    <dbReference type="NCBI Taxonomy" id="1979941"/>
    <lineage>
        <taxon>Eukaryota</taxon>
        <taxon>Metazoa</taxon>
        <taxon>Ecdysozoa</taxon>
        <taxon>Arthropoda</taxon>
        <taxon>Chelicerata</taxon>
        <taxon>Arachnida</taxon>
        <taxon>Acari</taxon>
        <taxon>Acariformes</taxon>
        <taxon>Sarcoptiformes</taxon>
        <taxon>Oribatida</taxon>
        <taxon>Brachypylina</taxon>
        <taxon>Oppioidea</taxon>
        <taxon>Oppiidae</taxon>
        <taxon>Medioppia</taxon>
    </lineage>
</organism>
<evidence type="ECO:0000256" key="7">
    <source>
        <dbReference type="ARBA" id="ARBA00023136"/>
    </source>
</evidence>
<dbReference type="EMBL" id="CAJPIZ010001767">
    <property type="protein sequence ID" value="CAG2104040.1"/>
    <property type="molecule type" value="Genomic_DNA"/>
</dbReference>
<keyword evidence="6" id="KW-0333">Golgi apparatus</keyword>
<dbReference type="GO" id="GO:0000139">
    <property type="term" value="C:Golgi membrane"/>
    <property type="evidence" value="ECO:0007669"/>
    <property type="project" value="UniProtKB-SubCell"/>
</dbReference>
<evidence type="ECO:0000256" key="2">
    <source>
        <dbReference type="ARBA" id="ARBA00009643"/>
    </source>
</evidence>
<evidence type="ECO:0000256" key="4">
    <source>
        <dbReference type="ARBA" id="ARBA00022729"/>
    </source>
</evidence>
<evidence type="ECO:0000256" key="9">
    <source>
        <dbReference type="SAM" id="MobiDB-lite"/>
    </source>
</evidence>
<feature type="region of interest" description="Disordered" evidence="9">
    <location>
        <begin position="283"/>
        <end position="302"/>
    </location>
</feature>
<evidence type="ECO:0000256" key="3">
    <source>
        <dbReference type="ARBA" id="ARBA00022692"/>
    </source>
</evidence>
<feature type="region of interest" description="Disordered" evidence="9">
    <location>
        <begin position="249"/>
        <end position="278"/>
    </location>
</feature>
<dbReference type="PANTHER" id="PTHR28652">
    <property type="entry name" value="TRANSMEMBRANE PROTEIN 59-LIKE PROTEIN"/>
    <property type="match status" value="1"/>
</dbReference>
<dbReference type="AlphaFoldDB" id="A0A7R9KHZ8"/>
<name>A0A7R9KHZ8_9ACAR</name>
<dbReference type="PANTHER" id="PTHR28652:SF2">
    <property type="entry name" value="TRANSMEMBRANE PROTEIN 59-LIKE PROTEIN"/>
    <property type="match status" value="1"/>
</dbReference>
<dbReference type="Pfam" id="PF12280">
    <property type="entry name" value="BSMAP"/>
    <property type="match status" value="1"/>
</dbReference>
<evidence type="ECO:0000256" key="6">
    <source>
        <dbReference type="ARBA" id="ARBA00023034"/>
    </source>
</evidence>
<feature type="compositionally biased region" description="Polar residues" evidence="9">
    <location>
        <begin position="262"/>
        <end position="278"/>
    </location>
</feature>
<keyword evidence="5 10" id="KW-1133">Transmembrane helix</keyword>
<dbReference type="InterPro" id="IPR022065">
    <property type="entry name" value="Uncharacterised_TMEM59"/>
</dbReference>
<keyword evidence="8" id="KW-0325">Glycoprotein</keyword>
<dbReference type="Proteomes" id="UP000759131">
    <property type="component" value="Unassembled WGS sequence"/>
</dbReference>
<protein>
    <submittedName>
        <fullName evidence="11">Uncharacterized protein</fullName>
    </submittedName>
</protein>
<comment type="subcellular location">
    <subcellularLocation>
        <location evidence="1">Golgi apparatus membrane</location>
        <topology evidence="1">Single-pass type I membrane protein</topology>
    </subcellularLocation>
</comment>
<proteinExistence type="inferred from homology"/>
<keyword evidence="7 10" id="KW-0472">Membrane</keyword>
<evidence type="ECO:0000256" key="5">
    <source>
        <dbReference type="ARBA" id="ARBA00022989"/>
    </source>
</evidence>
<evidence type="ECO:0000256" key="10">
    <source>
        <dbReference type="SAM" id="Phobius"/>
    </source>
</evidence>
<accession>A0A7R9KHZ8</accession>
<dbReference type="EMBL" id="OC856342">
    <property type="protein sequence ID" value="CAD7623610.1"/>
    <property type="molecule type" value="Genomic_DNA"/>
</dbReference>
<feature type="compositionally biased region" description="Polar residues" evidence="9">
    <location>
        <begin position="283"/>
        <end position="300"/>
    </location>
</feature>
<keyword evidence="12" id="KW-1185">Reference proteome</keyword>
<dbReference type="OrthoDB" id="6371519at2759"/>
<feature type="transmembrane region" description="Helical" evidence="10">
    <location>
        <begin position="401"/>
        <end position="425"/>
    </location>
</feature>
<gene>
    <name evidence="11" type="ORF">OSB1V03_LOCUS4064</name>
</gene>